<reference evidence="3" key="1">
    <citation type="journal article" date="2015" name="BMC Genomics">
        <title>Genomic and transcriptomic analysis of the endophytic fungus Pestalotiopsis fici reveals its lifestyle and high potential for synthesis of natural products.</title>
        <authorList>
            <person name="Wang X."/>
            <person name="Zhang X."/>
            <person name="Liu L."/>
            <person name="Xiang M."/>
            <person name="Wang W."/>
            <person name="Sun X."/>
            <person name="Che Y."/>
            <person name="Guo L."/>
            <person name="Liu G."/>
            <person name="Guo L."/>
            <person name="Wang C."/>
            <person name="Yin W.B."/>
            <person name="Stadler M."/>
            <person name="Zhang X."/>
            <person name="Liu X."/>
        </authorList>
    </citation>
    <scope>NUCLEOTIDE SEQUENCE [LARGE SCALE GENOMIC DNA]</scope>
    <source>
        <strain evidence="3">W106-1 / CGMCC3.15140</strain>
    </source>
</reference>
<dbReference type="InParanoid" id="W3WRF6"/>
<evidence type="ECO:0000259" key="1">
    <source>
        <dbReference type="Pfam" id="PF01979"/>
    </source>
</evidence>
<dbReference type="OrthoDB" id="194468at2759"/>
<gene>
    <name evidence="2" type="ORF">PFICI_11820</name>
</gene>
<name>W3WRF6_PESFW</name>
<keyword evidence="3" id="KW-1185">Reference proteome</keyword>
<dbReference type="Gene3D" id="2.30.40.10">
    <property type="entry name" value="Urease, subunit C, domain 1"/>
    <property type="match status" value="1"/>
</dbReference>
<dbReference type="eggNOG" id="ENOG502QRDE">
    <property type="taxonomic scope" value="Eukaryota"/>
</dbReference>
<evidence type="ECO:0000313" key="3">
    <source>
        <dbReference type="Proteomes" id="UP000030651"/>
    </source>
</evidence>
<accession>W3WRF6</accession>
<feature type="domain" description="Amidohydrolase-related" evidence="1">
    <location>
        <begin position="67"/>
        <end position="431"/>
    </location>
</feature>
<dbReference type="SUPFAM" id="SSF51556">
    <property type="entry name" value="Metallo-dependent hydrolases"/>
    <property type="match status" value="1"/>
</dbReference>
<dbReference type="Pfam" id="PF01979">
    <property type="entry name" value="Amidohydro_1"/>
    <property type="match status" value="1"/>
</dbReference>
<evidence type="ECO:0000313" key="2">
    <source>
        <dbReference type="EMBL" id="ETS76433.1"/>
    </source>
</evidence>
<organism evidence="2 3">
    <name type="scientific">Pestalotiopsis fici (strain W106-1 / CGMCC3.15140)</name>
    <dbReference type="NCBI Taxonomy" id="1229662"/>
    <lineage>
        <taxon>Eukaryota</taxon>
        <taxon>Fungi</taxon>
        <taxon>Dikarya</taxon>
        <taxon>Ascomycota</taxon>
        <taxon>Pezizomycotina</taxon>
        <taxon>Sordariomycetes</taxon>
        <taxon>Xylariomycetidae</taxon>
        <taxon>Amphisphaeriales</taxon>
        <taxon>Sporocadaceae</taxon>
        <taxon>Pestalotiopsis</taxon>
    </lineage>
</organism>
<dbReference type="EMBL" id="KI912117">
    <property type="protein sequence ID" value="ETS76433.1"/>
    <property type="molecule type" value="Genomic_DNA"/>
</dbReference>
<dbReference type="KEGG" id="pfy:PFICI_11820"/>
<sequence length="464" mass="49239">MQIPCQKQAVCDETVILARLLIPGRGDPLPNAAVVVSTATGKITFVGPQRDLPQRLCSAPQIRVVCLLPGLWDCHTHFVGITKVDFPAMIQTHPAICGAAIARGFYDTLMAGITSVRDVGSFAIEAHVAVKAGLLLGPSVFGAGGCIGITGGSSDATTLPLDFVYATQGVHHTKPWPGTSSLVLADGPDECRRAVRQQIRRGALCIKVITTGGVMSTTDNPQYRQYSDAELEAIMDEAKLQHRAVAAHAHGTAGIVAAIKAGATTIEHGSYLTKEAVELMKCRGTTLVATRHIIEAGLRMLDTWPAPTAAKMVAVANRHLESYKLAVQAGVKIALGTDICSSNPTDEISHGRNATEVVWAVTKAGMTPLGAIEAATANAAETLGPQTPKKGILQVGWDADMIAMDENPLEKIQLFADPRNIKFVWKEGKLVKSPSDCFWPPPLEELCGWNIVSHTDCAGCGQAH</sequence>
<dbReference type="GO" id="GO:0016810">
    <property type="term" value="F:hydrolase activity, acting on carbon-nitrogen (but not peptide) bonds"/>
    <property type="evidence" value="ECO:0007669"/>
    <property type="project" value="InterPro"/>
</dbReference>
<dbReference type="Gene3D" id="3.20.20.140">
    <property type="entry name" value="Metal-dependent hydrolases"/>
    <property type="match status" value="1"/>
</dbReference>
<dbReference type="GeneID" id="19276833"/>
<dbReference type="InterPro" id="IPR006680">
    <property type="entry name" value="Amidohydro-rel"/>
</dbReference>
<dbReference type="PANTHER" id="PTHR43135:SF3">
    <property type="entry name" value="ALPHA-D-RIBOSE 1-METHYLPHOSPHONATE 5-TRIPHOSPHATE DIPHOSPHATASE"/>
    <property type="match status" value="1"/>
</dbReference>
<dbReference type="InterPro" id="IPR051781">
    <property type="entry name" value="Metallo-dep_Hydrolase"/>
</dbReference>
<dbReference type="PANTHER" id="PTHR43135">
    <property type="entry name" value="ALPHA-D-RIBOSE 1-METHYLPHOSPHONATE 5-TRIPHOSPHATE DIPHOSPHATASE"/>
    <property type="match status" value="1"/>
</dbReference>
<dbReference type="HOGENOM" id="CLU_023620_2_1_1"/>
<dbReference type="InterPro" id="IPR011059">
    <property type="entry name" value="Metal-dep_hydrolase_composite"/>
</dbReference>
<dbReference type="InterPro" id="IPR032466">
    <property type="entry name" value="Metal_Hydrolase"/>
</dbReference>
<protein>
    <recommendedName>
        <fullName evidence="1">Amidohydrolase-related domain-containing protein</fullName>
    </recommendedName>
</protein>
<dbReference type="Proteomes" id="UP000030651">
    <property type="component" value="Unassembled WGS sequence"/>
</dbReference>
<proteinExistence type="predicted"/>
<dbReference type="AlphaFoldDB" id="W3WRF6"/>
<dbReference type="SMR" id="W3WRF6"/>
<dbReference type="SUPFAM" id="SSF51338">
    <property type="entry name" value="Composite domain of metallo-dependent hydrolases"/>
    <property type="match status" value="2"/>
</dbReference>
<dbReference type="OMA" id="WDADMIA"/>
<dbReference type="RefSeq" id="XP_007838592.1">
    <property type="nucleotide sequence ID" value="XM_007840401.1"/>
</dbReference>